<accession>A0A7D5SL47</accession>
<dbReference type="AlphaFoldDB" id="A0A7D5SL47"/>
<proteinExistence type="predicted"/>
<dbReference type="KEGG" id="acog:HWD57_04285"/>
<dbReference type="Proteomes" id="UP000509684">
    <property type="component" value="Chromosome"/>
</dbReference>
<reference evidence="2 3" key="1">
    <citation type="journal article" date="2019" name="Microbiome">
        <title>Annotated bacterial chromosomes from frame-shift-corrected long-read metagenomic data.</title>
        <authorList>
            <person name="Arumugam K."/>
            <person name="Bagci C."/>
            <person name="Bessarab I."/>
            <person name="Beier S."/>
            <person name="Buchfink B."/>
            <person name="Gorska A."/>
            <person name="Qiu G."/>
            <person name="Huson D.H."/>
            <person name="Williams R.B.H."/>
        </authorList>
    </citation>
    <scope>NUCLEOTIDE SEQUENCE [LARGE SCALE GENOMIC DNA]</scope>
    <source>
        <strain evidence="2">SSA1</strain>
    </source>
</reference>
<evidence type="ECO:0000313" key="2">
    <source>
        <dbReference type="EMBL" id="QLH49083.1"/>
    </source>
</evidence>
<protein>
    <submittedName>
        <fullName evidence="2">Uncharacterized protein</fullName>
    </submittedName>
</protein>
<feature type="region of interest" description="Disordered" evidence="1">
    <location>
        <begin position="215"/>
        <end position="235"/>
    </location>
</feature>
<evidence type="ECO:0000256" key="1">
    <source>
        <dbReference type="SAM" id="MobiDB-lite"/>
    </source>
</evidence>
<dbReference type="EMBL" id="CP058708">
    <property type="protein sequence ID" value="QLH49083.1"/>
    <property type="molecule type" value="Genomic_DNA"/>
</dbReference>
<gene>
    <name evidence="2" type="ORF">HWD57_04285</name>
</gene>
<name>A0A7D5SL47_9PROT</name>
<sequence length="235" mass="26594">MADSRPKKGLDEMLPDELLIRAKRIANFRSPDWPIEFSPDQVAALMAGGWQGEHKTEYSDAKKLVAEAIRAGRLSVRPVKIQGKSTMTDHVDEFWRRVGTFHIERSRDKTLYRVDRQACADWLNCRGAKPGRYPYIDEWLRTGGVVIGKQTEGAGKKTEAQQDRADCQGKCLALWEKNPTMTNTGPHGVAQHNDLSCYVRKYSLEWVEGCAREVAPEQVKGKRGRPKKIADQAEK</sequence>
<organism evidence="2 3">
    <name type="scientific">Candidatus Accumulibacter cognatus</name>
    <dbReference type="NCBI Taxonomy" id="2954383"/>
    <lineage>
        <taxon>Bacteria</taxon>
        <taxon>Pseudomonadati</taxon>
        <taxon>Pseudomonadota</taxon>
        <taxon>Betaproteobacteria</taxon>
        <taxon>Candidatus Accumulibacter</taxon>
    </lineage>
</organism>
<evidence type="ECO:0000313" key="3">
    <source>
        <dbReference type="Proteomes" id="UP000509684"/>
    </source>
</evidence>